<dbReference type="CDD" id="cd01949">
    <property type="entry name" value="GGDEF"/>
    <property type="match status" value="1"/>
</dbReference>
<comment type="caution">
    <text evidence="4">The sequence shown here is derived from an EMBL/GenBank/DDBJ whole genome shotgun (WGS) entry which is preliminary data.</text>
</comment>
<evidence type="ECO:0000313" key="5">
    <source>
        <dbReference type="Proteomes" id="UP000651977"/>
    </source>
</evidence>
<reference evidence="5" key="1">
    <citation type="journal article" date="2019" name="Int. J. Syst. Evol. Microbiol.">
        <title>The Global Catalogue of Microorganisms (GCM) 10K type strain sequencing project: providing services to taxonomists for standard genome sequencing and annotation.</title>
        <authorList>
            <consortium name="The Broad Institute Genomics Platform"/>
            <consortium name="The Broad Institute Genome Sequencing Center for Infectious Disease"/>
            <person name="Wu L."/>
            <person name="Ma J."/>
        </authorList>
    </citation>
    <scope>NUCLEOTIDE SEQUENCE [LARGE SCALE GENOMIC DNA]</scope>
    <source>
        <strain evidence="5">CGMCC 1.10131</strain>
    </source>
</reference>
<proteinExistence type="predicted"/>
<dbReference type="SUPFAM" id="SSF55073">
    <property type="entry name" value="Nucleotide cyclase"/>
    <property type="match status" value="1"/>
</dbReference>
<evidence type="ECO:0000313" key="4">
    <source>
        <dbReference type="EMBL" id="GGB19183.1"/>
    </source>
</evidence>
<feature type="domain" description="GGDEF" evidence="3">
    <location>
        <begin position="364"/>
        <end position="496"/>
    </location>
</feature>
<accession>A0ABQ1I782</accession>
<dbReference type="Proteomes" id="UP000651977">
    <property type="component" value="Unassembled WGS sequence"/>
</dbReference>
<dbReference type="InterPro" id="IPR050469">
    <property type="entry name" value="Diguanylate_Cyclase"/>
</dbReference>
<dbReference type="NCBIfam" id="TIGR00254">
    <property type="entry name" value="GGDEF"/>
    <property type="match status" value="1"/>
</dbReference>
<name>A0ABQ1I782_9ALTE</name>
<keyword evidence="2" id="KW-0812">Transmembrane</keyword>
<organism evidence="4 5">
    <name type="scientific">Agarivorans gilvus</name>
    <dbReference type="NCBI Taxonomy" id="680279"/>
    <lineage>
        <taxon>Bacteria</taxon>
        <taxon>Pseudomonadati</taxon>
        <taxon>Pseudomonadota</taxon>
        <taxon>Gammaproteobacteria</taxon>
        <taxon>Alteromonadales</taxon>
        <taxon>Alteromonadaceae</taxon>
        <taxon>Agarivorans</taxon>
    </lineage>
</organism>
<sequence length="496" mass="57410">MKASLQGVQLPKFSPWTDKRKFILLLSVMLLCAFWLCAWLSYQVAYQSLREQVENNHLPLTSDNVYSEIQRDLLQPIFISSLMAQDTFVRDWAINDEHPSQDIIRYLSNIQQRYQTITAFFVSLKSARYYHPNGILKTLSINNPDDAWFYRVIQLPPEQDYEINIDYDTADTSRTTVFVNYKVFDFNNQLIGVTGVGLNIEAVKQLIQLYQKRYQRSVYFIDPLGNLSLSGPDYTGPRNISLREGLAEHAAELLSQANGRYRFKDHHQQYYLNARYIPEFNWYLIVEQQDLPASVQLKHTLWFNLAISSLITLLMLILANLTLGRYQRRLETLATTDKLTGVYNRQSFEFHLEQVLDIQQRAKQACSLIIFDIDHFKQINDQHGHLVGDEVLKQVSKLCLEQVRQSDVVCRWGGEEFIVLLPNCDALAAFEVAEKIRLTISQQAFEVNQHQINLSISCGVAQIKTHEVLASLLIDRADKAMYQAKQQGRNRSQIAE</sequence>
<keyword evidence="5" id="KW-1185">Reference proteome</keyword>
<evidence type="ECO:0000259" key="3">
    <source>
        <dbReference type="PROSITE" id="PS50887"/>
    </source>
</evidence>
<dbReference type="PROSITE" id="PS50887">
    <property type="entry name" value="GGDEF"/>
    <property type="match status" value="1"/>
</dbReference>
<dbReference type="Gene3D" id="3.30.70.270">
    <property type="match status" value="1"/>
</dbReference>
<dbReference type="InterPro" id="IPR029787">
    <property type="entry name" value="Nucleotide_cyclase"/>
</dbReference>
<evidence type="ECO:0000256" key="2">
    <source>
        <dbReference type="SAM" id="Phobius"/>
    </source>
</evidence>
<feature type="transmembrane region" description="Helical" evidence="2">
    <location>
        <begin position="301"/>
        <end position="323"/>
    </location>
</feature>
<protein>
    <recommendedName>
        <fullName evidence="1">diguanylate cyclase</fullName>
        <ecNumber evidence="1">2.7.7.65</ecNumber>
    </recommendedName>
</protein>
<feature type="transmembrane region" description="Helical" evidence="2">
    <location>
        <begin position="22"/>
        <end position="42"/>
    </location>
</feature>
<keyword evidence="2" id="KW-1133">Transmembrane helix</keyword>
<evidence type="ECO:0000256" key="1">
    <source>
        <dbReference type="ARBA" id="ARBA00012528"/>
    </source>
</evidence>
<dbReference type="EC" id="2.7.7.65" evidence="1"/>
<dbReference type="Pfam" id="PF00990">
    <property type="entry name" value="GGDEF"/>
    <property type="match status" value="1"/>
</dbReference>
<dbReference type="EMBL" id="BMDY01000029">
    <property type="protein sequence ID" value="GGB19183.1"/>
    <property type="molecule type" value="Genomic_DNA"/>
</dbReference>
<dbReference type="RefSeq" id="WP_055733086.1">
    <property type="nucleotide sequence ID" value="NZ_BMDY01000029.1"/>
</dbReference>
<dbReference type="PANTHER" id="PTHR45138:SF26">
    <property type="entry name" value="DIGUANYLATE CYCLASE"/>
    <property type="match status" value="1"/>
</dbReference>
<gene>
    <name evidence="4" type="ORF">GCM10007414_35730</name>
</gene>
<dbReference type="CDD" id="cd18773">
    <property type="entry name" value="PDC1_HK_sensor"/>
    <property type="match status" value="1"/>
</dbReference>
<dbReference type="InterPro" id="IPR043128">
    <property type="entry name" value="Rev_trsase/Diguanyl_cyclase"/>
</dbReference>
<dbReference type="Gene3D" id="3.30.450.20">
    <property type="entry name" value="PAS domain"/>
    <property type="match status" value="1"/>
</dbReference>
<dbReference type="InterPro" id="IPR000160">
    <property type="entry name" value="GGDEF_dom"/>
</dbReference>
<dbReference type="PANTHER" id="PTHR45138">
    <property type="entry name" value="REGULATORY COMPONENTS OF SENSORY TRANSDUCTION SYSTEM"/>
    <property type="match status" value="1"/>
</dbReference>
<keyword evidence="2" id="KW-0472">Membrane</keyword>
<dbReference type="SMART" id="SM00267">
    <property type="entry name" value="GGDEF"/>
    <property type="match status" value="1"/>
</dbReference>